<evidence type="ECO:0000259" key="3">
    <source>
        <dbReference type="PROSITE" id="PS50206"/>
    </source>
</evidence>
<dbReference type="AlphaFoldDB" id="A0A897MT98"/>
<protein>
    <submittedName>
        <fullName evidence="4">Rhodanese Homology Domain fused to Zn-dependent hydrolase of beta-lactamase superfamily</fullName>
    </submittedName>
</protein>
<accession>A0A897MT98</accession>
<dbReference type="EMBL" id="CP064787">
    <property type="protein sequence ID" value="QSG05360.1"/>
    <property type="molecule type" value="Genomic_DNA"/>
</dbReference>
<gene>
    <name evidence="4" type="ORF">HSR121_1013</name>
</gene>
<organism evidence="4 5">
    <name type="scientific">Halapricum desulfuricans</name>
    <dbReference type="NCBI Taxonomy" id="2841257"/>
    <lineage>
        <taxon>Archaea</taxon>
        <taxon>Methanobacteriati</taxon>
        <taxon>Methanobacteriota</taxon>
        <taxon>Stenosarchaea group</taxon>
        <taxon>Halobacteria</taxon>
        <taxon>Halobacteriales</taxon>
        <taxon>Haloarculaceae</taxon>
        <taxon>Halapricum</taxon>
    </lineage>
</organism>
<dbReference type="SUPFAM" id="SSF52821">
    <property type="entry name" value="Rhodanese/Cell cycle control phosphatase"/>
    <property type="match status" value="1"/>
</dbReference>
<dbReference type="InterPro" id="IPR001763">
    <property type="entry name" value="Rhodanese-like_dom"/>
</dbReference>
<dbReference type="RefSeq" id="WP_229115187.1">
    <property type="nucleotide sequence ID" value="NZ_CP064787.1"/>
</dbReference>
<feature type="domain" description="Rhodanese" evidence="3">
    <location>
        <begin position="16"/>
        <end position="111"/>
    </location>
</feature>
<dbReference type="InterPro" id="IPR001279">
    <property type="entry name" value="Metallo-B-lactamas"/>
</dbReference>
<dbReference type="SMART" id="SM00450">
    <property type="entry name" value="RHOD"/>
    <property type="match status" value="1"/>
</dbReference>
<dbReference type="PANTHER" id="PTHR43084">
    <property type="entry name" value="PERSULFIDE DIOXYGENASE ETHE1"/>
    <property type="match status" value="1"/>
</dbReference>
<dbReference type="InterPro" id="IPR044528">
    <property type="entry name" value="POD-like_MBL-fold"/>
</dbReference>
<dbReference type="GO" id="GO:0046872">
    <property type="term" value="F:metal ion binding"/>
    <property type="evidence" value="ECO:0007669"/>
    <property type="project" value="UniProtKB-KW"/>
</dbReference>
<name>A0A897MT98_9EURY</name>
<feature type="region of interest" description="Disordered" evidence="2">
    <location>
        <begin position="357"/>
        <end position="383"/>
    </location>
</feature>
<dbReference type="InterPro" id="IPR036873">
    <property type="entry name" value="Rhodanese-like_dom_sf"/>
</dbReference>
<dbReference type="CDD" id="cd00158">
    <property type="entry name" value="RHOD"/>
    <property type="match status" value="1"/>
</dbReference>
<dbReference type="GO" id="GO:0070813">
    <property type="term" value="P:hydrogen sulfide metabolic process"/>
    <property type="evidence" value="ECO:0007669"/>
    <property type="project" value="TreeGrafter"/>
</dbReference>
<keyword evidence="1" id="KW-0479">Metal-binding</keyword>
<dbReference type="SMART" id="SM00849">
    <property type="entry name" value="Lactamase_B"/>
    <property type="match status" value="1"/>
</dbReference>
<sequence length="383" mass="41501">MVETITANQLRDWVDAGESFELLDTRPEESFEAWHIQGAIQYTYKPDFEFDVEEFREATGLSSDDSVVTICAKGIASHDLATHLEDSGFEDVTVVEDGMEGWSEVYDVVEIPTDSDLEVLQFQRRAKGCLGYLIGDPAAEVAAVVDPTRHVDRFASAASERGYSIEHVFDTHVHADHVSGGRELAEYVGATYYLGADAADRGVAYEYEPLARNEVVTVGDHDLKAVPSPGHTSEIVSYLLDDEAVLTGDTLFVDSVGRTELQFGDGAADTGAQRLYDSLHRTLLAEPDSITVLPGHFAVDADGATDVTPGEPVASTIGDVRTELDLLAVDRETFVARLTDSLPEKPPNYEDIIDINAGRDEPEDEAAATELELGPNNCAASGD</sequence>
<dbReference type="Proteomes" id="UP000663525">
    <property type="component" value="Chromosome"/>
</dbReference>
<dbReference type="Pfam" id="PF00581">
    <property type="entry name" value="Rhodanese"/>
    <property type="match status" value="1"/>
</dbReference>
<dbReference type="Pfam" id="PF00753">
    <property type="entry name" value="Lactamase_B"/>
    <property type="match status" value="1"/>
</dbReference>
<proteinExistence type="predicted"/>
<dbReference type="Gene3D" id="3.40.250.10">
    <property type="entry name" value="Rhodanese-like domain"/>
    <property type="match status" value="1"/>
</dbReference>
<dbReference type="GO" id="GO:0016787">
    <property type="term" value="F:hydrolase activity"/>
    <property type="evidence" value="ECO:0007669"/>
    <property type="project" value="UniProtKB-KW"/>
</dbReference>
<dbReference type="GO" id="GO:0006749">
    <property type="term" value="P:glutathione metabolic process"/>
    <property type="evidence" value="ECO:0007669"/>
    <property type="project" value="InterPro"/>
</dbReference>
<dbReference type="Gene3D" id="3.60.15.10">
    <property type="entry name" value="Ribonuclease Z/Hydroxyacylglutathione hydrolase-like"/>
    <property type="match status" value="1"/>
</dbReference>
<dbReference type="GO" id="GO:0050313">
    <property type="term" value="F:sulfur dioxygenase activity"/>
    <property type="evidence" value="ECO:0007669"/>
    <property type="project" value="InterPro"/>
</dbReference>
<dbReference type="InterPro" id="IPR051682">
    <property type="entry name" value="Mito_Persulfide_Diox"/>
</dbReference>
<reference evidence="4" key="1">
    <citation type="submission" date="2020-11" db="EMBL/GenBank/DDBJ databases">
        <title>Carbohydrate-dependent, anaerobic sulfur respiration: A novel catabolism in halophilic archaea.</title>
        <authorList>
            <person name="Sorokin D.Y."/>
            <person name="Messina E."/>
            <person name="Smedile F."/>
            <person name="La Cono V."/>
            <person name="Hallsworth J.E."/>
            <person name="Yakimov M.M."/>
        </authorList>
    </citation>
    <scope>NUCLEOTIDE SEQUENCE</scope>
    <source>
        <strain evidence="4">HSR12-1</strain>
    </source>
</reference>
<dbReference type="PROSITE" id="PS50206">
    <property type="entry name" value="RHODANESE_3"/>
    <property type="match status" value="1"/>
</dbReference>
<evidence type="ECO:0000313" key="4">
    <source>
        <dbReference type="EMBL" id="QSG05360.1"/>
    </source>
</evidence>
<dbReference type="PANTHER" id="PTHR43084:SF1">
    <property type="entry name" value="PERSULFIDE DIOXYGENASE ETHE1, MITOCHONDRIAL"/>
    <property type="match status" value="1"/>
</dbReference>
<keyword evidence="4" id="KW-0378">Hydrolase</keyword>
<dbReference type="InterPro" id="IPR036866">
    <property type="entry name" value="RibonucZ/Hydroxyglut_hydro"/>
</dbReference>
<dbReference type="SUPFAM" id="SSF56281">
    <property type="entry name" value="Metallo-hydrolase/oxidoreductase"/>
    <property type="match status" value="1"/>
</dbReference>
<evidence type="ECO:0000256" key="1">
    <source>
        <dbReference type="ARBA" id="ARBA00022723"/>
    </source>
</evidence>
<dbReference type="CDD" id="cd07724">
    <property type="entry name" value="POD-like_MBL-fold"/>
    <property type="match status" value="1"/>
</dbReference>
<evidence type="ECO:0000256" key="2">
    <source>
        <dbReference type="SAM" id="MobiDB-lite"/>
    </source>
</evidence>
<evidence type="ECO:0000313" key="5">
    <source>
        <dbReference type="Proteomes" id="UP000663525"/>
    </source>
</evidence>
<dbReference type="GeneID" id="68854640"/>